<keyword evidence="1" id="KW-1133">Transmembrane helix</keyword>
<evidence type="ECO:0000313" key="2">
    <source>
        <dbReference type="EMBL" id="EIQ82819.1"/>
    </source>
</evidence>
<reference evidence="2 3" key="1">
    <citation type="journal article" date="2012" name="PLoS ONE">
        <title>Gene Repertoire Evolution of Streptococcus pyogenes Inferred from Phylogenomic Analysis with Streptococcus canis and Streptococcus dysgalactiae.</title>
        <authorList>
            <person name="Lefebure T."/>
            <person name="Richards V.P."/>
            <person name="Lang P."/>
            <person name="Pavinski-Bitar P."/>
            <person name="Stanhope M.J."/>
        </authorList>
    </citation>
    <scope>NUCLEOTIDE SEQUENCE [LARGE SCALE GENOMIC DNA]</scope>
    <source>
        <strain evidence="2 3">FSL Z3-227</strain>
    </source>
</reference>
<dbReference type="AlphaFoldDB" id="A0AAV3FV14"/>
<dbReference type="EMBL" id="AIDX01000001">
    <property type="protein sequence ID" value="EIQ82819.1"/>
    <property type="molecule type" value="Genomic_DNA"/>
</dbReference>
<dbReference type="Proteomes" id="UP000004423">
    <property type="component" value="Unassembled WGS sequence"/>
</dbReference>
<gene>
    <name evidence="2" type="ORF">SCAZ3_10670</name>
</gene>
<protein>
    <submittedName>
        <fullName evidence="2">Uncharacterized protein</fullName>
    </submittedName>
</protein>
<evidence type="ECO:0000313" key="3">
    <source>
        <dbReference type="Proteomes" id="UP000004423"/>
    </source>
</evidence>
<comment type="caution">
    <text evidence="2">The sequence shown here is derived from an EMBL/GenBank/DDBJ whole genome shotgun (WGS) entry which is preliminary data.</text>
</comment>
<evidence type="ECO:0000256" key="1">
    <source>
        <dbReference type="SAM" id="Phobius"/>
    </source>
</evidence>
<accession>A0AAV3FV14</accession>
<proteinExistence type="predicted"/>
<keyword evidence="1" id="KW-0472">Membrane</keyword>
<feature type="transmembrane region" description="Helical" evidence="1">
    <location>
        <begin position="12"/>
        <end position="36"/>
    </location>
</feature>
<keyword evidence="1" id="KW-0812">Transmembrane</keyword>
<name>A0AAV3FV14_STRCB</name>
<organism evidence="2 3">
    <name type="scientific">Streptococcus canis FSL Z3-227</name>
    <dbReference type="NCBI Taxonomy" id="482234"/>
    <lineage>
        <taxon>Bacteria</taxon>
        <taxon>Bacillati</taxon>
        <taxon>Bacillota</taxon>
        <taxon>Bacilli</taxon>
        <taxon>Lactobacillales</taxon>
        <taxon>Streptococcaceae</taxon>
        <taxon>Streptococcus</taxon>
    </lineage>
</organism>
<sequence length="37" mass="4301">MNGFELFLRLILKLVGVMLLIALAFILVFVACYYFVF</sequence>